<dbReference type="PANTHER" id="PTHR12153:SF15">
    <property type="entry name" value="PROTEIN ADENYLYLTRANSFERASE SELO, MITOCHONDRIAL"/>
    <property type="match status" value="1"/>
</dbReference>
<keyword evidence="4" id="KW-0548">Nucleotidyltransferase</keyword>
<evidence type="ECO:0000256" key="10">
    <source>
        <dbReference type="SAM" id="MobiDB-lite"/>
    </source>
</evidence>
<evidence type="ECO:0000256" key="1">
    <source>
        <dbReference type="ARBA" id="ARBA00001946"/>
    </source>
</evidence>
<comment type="cofactor">
    <cofactor evidence="1">
        <name>Mg(2+)</name>
        <dbReference type="ChEBI" id="CHEBI:18420"/>
    </cofactor>
</comment>
<evidence type="ECO:0000313" key="11">
    <source>
        <dbReference type="EMBL" id="KAK9906728.1"/>
    </source>
</evidence>
<dbReference type="NCBIfam" id="NF000658">
    <property type="entry name" value="PRK00029.1"/>
    <property type="match status" value="1"/>
</dbReference>
<keyword evidence="5" id="KW-0479">Metal-binding</keyword>
<dbReference type="Pfam" id="PF02696">
    <property type="entry name" value="SelO"/>
    <property type="match status" value="1"/>
</dbReference>
<dbReference type="Proteomes" id="UP001491310">
    <property type="component" value="Unassembled WGS sequence"/>
</dbReference>
<protein>
    <recommendedName>
        <fullName evidence="9">Selenoprotein O</fullName>
    </recommendedName>
</protein>
<organism evidence="11 12">
    <name type="scientific">Coccomyxa subellipsoidea</name>
    <dbReference type="NCBI Taxonomy" id="248742"/>
    <lineage>
        <taxon>Eukaryota</taxon>
        <taxon>Viridiplantae</taxon>
        <taxon>Chlorophyta</taxon>
        <taxon>core chlorophytes</taxon>
        <taxon>Trebouxiophyceae</taxon>
        <taxon>Trebouxiophyceae incertae sedis</taxon>
        <taxon>Coccomyxaceae</taxon>
        <taxon>Coccomyxa</taxon>
    </lineage>
</organism>
<comment type="similarity">
    <text evidence="2">Belongs to the SELO family.</text>
</comment>
<evidence type="ECO:0000313" key="12">
    <source>
        <dbReference type="Proteomes" id="UP001491310"/>
    </source>
</evidence>
<evidence type="ECO:0000256" key="5">
    <source>
        <dbReference type="ARBA" id="ARBA00022723"/>
    </source>
</evidence>
<evidence type="ECO:0000256" key="4">
    <source>
        <dbReference type="ARBA" id="ARBA00022695"/>
    </source>
</evidence>
<keyword evidence="8" id="KW-0460">Magnesium</keyword>
<gene>
    <name evidence="11" type="ORF">WJX75_006965</name>
</gene>
<dbReference type="PANTHER" id="PTHR12153">
    <property type="entry name" value="SELENOPROTEIN O"/>
    <property type="match status" value="1"/>
</dbReference>
<proteinExistence type="inferred from homology"/>
<dbReference type="InterPro" id="IPR003846">
    <property type="entry name" value="SelO"/>
</dbReference>
<dbReference type="HAMAP" id="MF_00692">
    <property type="entry name" value="SelO"/>
    <property type="match status" value="1"/>
</dbReference>
<feature type="compositionally biased region" description="Low complexity" evidence="10">
    <location>
        <begin position="481"/>
        <end position="495"/>
    </location>
</feature>
<evidence type="ECO:0000256" key="3">
    <source>
        <dbReference type="ARBA" id="ARBA00022679"/>
    </source>
</evidence>
<keyword evidence="6" id="KW-0547">Nucleotide-binding</keyword>
<evidence type="ECO:0000256" key="9">
    <source>
        <dbReference type="ARBA" id="ARBA00031547"/>
    </source>
</evidence>
<feature type="region of interest" description="Disordered" evidence="10">
    <location>
        <begin position="465"/>
        <end position="495"/>
    </location>
</feature>
<evidence type="ECO:0000256" key="2">
    <source>
        <dbReference type="ARBA" id="ARBA00009747"/>
    </source>
</evidence>
<evidence type="ECO:0000256" key="8">
    <source>
        <dbReference type="ARBA" id="ARBA00022842"/>
    </source>
</evidence>
<evidence type="ECO:0000256" key="7">
    <source>
        <dbReference type="ARBA" id="ARBA00022840"/>
    </source>
</evidence>
<reference evidence="11 12" key="1">
    <citation type="journal article" date="2024" name="Nat. Commun.">
        <title>Phylogenomics reveals the evolutionary origins of lichenization in chlorophyte algae.</title>
        <authorList>
            <person name="Puginier C."/>
            <person name="Libourel C."/>
            <person name="Otte J."/>
            <person name="Skaloud P."/>
            <person name="Haon M."/>
            <person name="Grisel S."/>
            <person name="Petersen M."/>
            <person name="Berrin J.G."/>
            <person name="Delaux P.M."/>
            <person name="Dal Grande F."/>
            <person name="Keller J."/>
        </authorList>
    </citation>
    <scope>NUCLEOTIDE SEQUENCE [LARGE SCALE GENOMIC DNA]</scope>
    <source>
        <strain evidence="11 12">SAG 216-7</strain>
    </source>
</reference>
<keyword evidence="12" id="KW-1185">Reference proteome</keyword>
<evidence type="ECO:0000256" key="6">
    <source>
        <dbReference type="ARBA" id="ARBA00022741"/>
    </source>
</evidence>
<dbReference type="EMBL" id="JALJOT010000010">
    <property type="protein sequence ID" value="KAK9906728.1"/>
    <property type="molecule type" value="Genomic_DNA"/>
</dbReference>
<keyword evidence="7" id="KW-0067">ATP-binding</keyword>
<keyword evidence="3" id="KW-0808">Transferase</keyword>
<accession>A0ABR2YK51</accession>
<comment type="caution">
    <text evidence="11">The sequence shown here is derived from an EMBL/GenBank/DDBJ whole genome shotgun (WGS) entry which is preliminary data.</text>
</comment>
<name>A0ABR2YK51_9CHLO</name>
<sequence length="637" mass="71343">MSRYHLFLRSSSDRLEAEVRGVMGVLEALLFDNLALRALPVDDKEGSERRPVRRACYARVKPTPVDNPRLVAASPSALALLDLDMTQMERQELVEVMSGNRLLPGMDPAAHCYCGHQFGNFAGQLGDGAVIYLGEVINSAGARWEVQLKGAGLTPFSRQADGRKVLRSSIREFLASEALHHLGIATTRAGCIMTSDTQVVRDMLYNGNPQSERASLVMRIAPTFFRFGSFEIFKKTDTQTGRAGPSYDEDGDIERKMLPVMLDHIIKTFFPEIWEDILVDADQSAEQRRKADDQRRNMYLDFYSEVVRRTCQLVAAWQCVGFCHGVLNTDNMSILGLTIDYGPYGFLDRYDPEHVCNHSDDDGRYSYEAQPGVCLWNCEKLAEALAPVLDPSMARAQLDTLFTQEYTRTYQRIMRQKLGLLELVDEDRDAQLVADLLEVMHKTGADFTNTFRWLATVEMPPLFSPSIGAQADKQSSASRTAEAGASNGASSSESGEGAFLERVLGSLATPQELAEAARPRMHPHNLRVMLQFAHNDLLLASMGTTKEVLQQEMARLLRSEELGKLDAATKARTDSEAWRGWLRRYRVRLQQEVDAGADPQRRISTMNGINPRYVLRNWIAQRAIDAAEKGDYSESPL</sequence>